<feature type="site" description="Catalytically relevant" evidence="6">
    <location>
        <position position="101"/>
    </location>
</feature>
<evidence type="ECO:0000256" key="3">
    <source>
        <dbReference type="ARBA" id="ARBA00023122"/>
    </source>
</evidence>
<evidence type="ECO:0000256" key="7">
    <source>
        <dbReference type="PROSITE-ProRule" id="PRU00703"/>
    </source>
</evidence>
<comment type="similarity">
    <text evidence="1 4">Belongs to the SIS family. GutQ/KpsF subfamily.</text>
</comment>
<feature type="site" description="Catalytically relevant" evidence="6">
    <location>
        <position position="49"/>
    </location>
</feature>
<dbReference type="InterPro" id="IPR046342">
    <property type="entry name" value="CBS_dom_sf"/>
</dbReference>
<reference evidence="11" key="1">
    <citation type="submission" date="2016-07" db="EMBL/GenBank/DDBJ databases">
        <authorList>
            <person name="Florea S."/>
            <person name="Webb J.S."/>
            <person name="Jaromczyk J."/>
            <person name="Schardl C.L."/>
        </authorList>
    </citation>
    <scope>NUCLEOTIDE SEQUENCE [LARGE SCALE GENOMIC DNA]</scope>
    <source>
        <strain evidence="11">MIT 01-6242</strain>
    </source>
</reference>
<evidence type="ECO:0000256" key="6">
    <source>
        <dbReference type="PIRSR" id="PIRSR004692-3"/>
    </source>
</evidence>
<accession>A0A1B1U632</accession>
<evidence type="ECO:0000256" key="2">
    <source>
        <dbReference type="ARBA" id="ARBA00022737"/>
    </source>
</evidence>
<dbReference type="InterPro" id="IPR000644">
    <property type="entry name" value="CBS_dom"/>
</dbReference>
<dbReference type="CDD" id="cd05014">
    <property type="entry name" value="SIS_Kpsf"/>
    <property type="match status" value="1"/>
</dbReference>
<evidence type="ECO:0000313" key="11">
    <source>
        <dbReference type="Proteomes" id="UP000092884"/>
    </source>
</evidence>
<evidence type="ECO:0000313" key="10">
    <source>
        <dbReference type="EMBL" id="ANV98162.1"/>
    </source>
</evidence>
<keyword evidence="5" id="KW-0479">Metal-binding</keyword>
<evidence type="ECO:0008006" key="12">
    <source>
        <dbReference type="Google" id="ProtNLM"/>
    </source>
</evidence>
<protein>
    <recommendedName>
        <fullName evidence="12">KpsF/GutQ family sugar-phosphate isomerase</fullName>
    </recommendedName>
</protein>
<organism evidence="10 11">
    <name type="scientific">Helicobacter enhydrae</name>
    <dbReference type="NCBI Taxonomy" id="222136"/>
    <lineage>
        <taxon>Bacteria</taxon>
        <taxon>Pseudomonadati</taxon>
        <taxon>Campylobacterota</taxon>
        <taxon>Epsilonproteobacteria</taxon>
        <taxon>Campylobacterales</taxon>
        <taxon>Helicobacteraceae</taxon>
        <taxon>Helicobacter</taxon>
    </lineage>
</organism>
<name>A0A1B1U632_9HELI</name>
<dbReference type="GO" id="GO:0005975">
    <property type="term" value="P:carbohydrate metabolic process"/>
    <property type="evidence" value="ECO:0007669"/>
    <property type="project" value="InterPro"/>
</dbReference>
<feature type="domain" description="CBS" evidence="8">
    <location>
        <begin position="200"/>
        <end position="257"/>
    </location>
</feature>
<keyword evidence="2" id="KW-0677">Repeat</keyword>
<evidence type="ECO:0000259" key="8">
    <source>
        <dbReference type="PROSITE" id="PS51371"/>
    </source>
</evidence>
<dbReference type="InterPro" id="IPR035474">
    <property type="entry name" value="SIS_Kpsf"/>
</dbReference>
<feature type="site" description="Catalytically relevant" evidence="6">
    <location>
        <position position="142"/>
    </location>
</feature>
<dbReference type="InterPro" id="IPR046348">
    <property type="entry name" value="SIS_dom_sf"/>
</dbReference>
<dbReference type="GO" id="GO:0097367">
    <property type="term" value="F:carbohydrate derivative binding"/>
    <property type="evidence" value="ECO:0007669"/>
    <property type="project" value="InterPro"/>
</dbReference>
<dbReference type="STRING" id="222136.BBW65_04815"/>
<dbReference type="PANTHER" id="PTHR42745:SF1">
    <property type="entry name" value="ARABINOSE 5-PHOSPHATE ISOMERASE KDSD"/>
    <property type="match status" value="1"/>
</dbReference>
<dbReference type="PROSITE" id="PS51464">
    <property type="entry name" value="SIS"/>
    <property type="match status" value="1"/>
</dbReference>
<feature type="domain" description="SIS" evidence="9">
    <location>
        <begin position="31"/>
        <end position="174"/>
    </location>
</feature>
<dbReference type="Gene3D" id="3.40.50.10490">
    <property type="entry name" value="Glucose-6-phosphate isomerase like protein, domain 1"/>
    <property type="match status" value="1"/>
</dbReference>
<dbReference type="PIRSF" id="PIRSF004692">
    <property type="entry name" value="KdsD_KpsF"/>
    <property type="match status" value="1"/>
</dbReference>
<dbReference type="OrthoDB" id="9762536at2"/>
<dbReference type="GO" id="GO:1901135">
    <property type="term" value="P:carbohydrate derivative metabolic process"/>
    <property type="evidence" value="ECO:0007669"/>
    <property type="project" value="InterPro"/>
</dbReference>
<dbReference type="PROSITE" id="PS51371">
    <property type="entry name" value="CBS"/>
    <property type="match status" value="2"/>
</dbReference>
<feature type="site" description="Catalytically relevant" evidence="6">
    <location>
        <position position="183"/>
    </location>
</feature>
<dbReference type="SUPFAM" id="SSF53697">
    <property type="entry name" value="SIS domain"/>
    <property type="match status" value="1"/>
</dbReference>
<dbReference type="EMBL" id="CP016503">
    <property type="protein sequence ID" value="ANV98162.1"/>
    <property type="molecule type" value="Genomic_DNA"/>
</dbReference>
<dbReference type="NCBIfam" id="TIGR00393">
    <property type="entry name" value="kpsF"/>
    <property type="match status" value="1"/>
</dbReference>
<dbReference type="GO" id="GO:0019146">
    <property type="term" value="F:arabinose-5-phosphate isomerase activity"/>
    <property type="evidence" value="ECO:0007669"/>
    <property type="project" value="UniProtKB-ARBA"/>
</dbReference>
<dbReference type="AlphaFoldDB" id="A0A1B1U632"/>
<dbReference type="KEGG" id="het:BBW65_04815"/>
<dbReference type="Pfam" id="PF01380">
    <property type="entry name" value="SIS"/>
    <property type="match status" value="1"/>
</dbReference>
<keyword evidence="3 7" id="KW-0129">CBS domain</keyword>
<evidence type="ECO:0000256" key="1">
    <source>
        <dbReference type="ARBA" id="ARBA00008165"/>
    </source>
</evidence>
<keyword evidence="11" id="KW-1185">Reference proteome</keyword>
<dbReference type="InterPro" id="IPR001347">
    <property type="entry name" value="SIS_dom"/>
</dbReference>
<dbReference type="InterPro" id="IPR050986">
    <property type="entry name" value="GutQ/KpsF_isomerases"/>
</dbReference>
<keyword evidence="5" id="KW-0862">Zinc</keyword>
<dbReference type="FunFam" id="3.40.50.10490:FF:000011">
    <property type="entry name" value="Arabinose 5-phosphate isomerase"/>
    <property type="match status" value="1"/>
</dbReference>
<dbReference type="PANTHER" id="PTHR42745">
    <property type="match status" value="1"/>
</dbReference>
<dbReference type="InterPro" id="IPR004800">
    <property type="entry name" value="KdsD/KpsF-type"/>
</dbReference>
<evidence type="ECO:0000256" key="4">
    <source>
        <dbReference type="PIRNR" id="PIRNR004692"/>
    </source>
</evidence>
<sequence>MKQIAQEVLLNEAQTLIDSSHTLDFGEFERIVECIFNTRGKLIVMGVGKSGHIGAKIAATLASTGTPSFFIHPTEALHGDLGMIQQEDSILAISYSGESDELKAVLPHIKKRGIKIITMSKDKQSSISQMGDYFLSIAIKREACPLNIAPTSSTTLTLALGDVLSACLIKKRNFTHFDFASFHPGGSLGKRLFVQVKDLMQTTNLPLISPQTLLQDAIITMSEARLGSAIIVENDRVLGILSDGDLRRAMLREDFELKKEVMFYATNNPKLCNDASLLAFDALKLMEKHKIQCLIITDDMQKIQGVLHLHTLITAGIQ</sequence>
<dbReference type="CDD" id="cd04604">
    <property type="entry name" value="CBS_pair_SIS_assoc"/>
    <property type="match status" value="1"/>
</dbReference>
<proteinExistence type="inferred from homology"/>
<evidence type="ECO:0000259" key="9">
    <source>
        <dbReference type="PROSITE" id="PS51464"/>
    </source>
</evidence>
<gene>
    <name evidence="10" type="ORF">BBW65_04815</name>
</gene>
<dbReference type="GO" id="GO:0046872">
    <property type="term" value="F:metal ion binding"/>
    <property type="evidence" value="ECO:0007669"/>
    <property type="project" value="UniProtKB-KW"/>
</dbReference>
<dbReference type="Proteomes" id="UP000092884">
    <property type="component" value="Chromosome"/>
</dbReference>
<dbReference type="Pfam" id="PF00571">
    <property type="entry name" value="CBS"/>
    <property type="match status" value="2"/>
</dbReference>
<evidence type="ECO:0000256" key="5">
    <source>
        <dbReference type="PIRSR" id="PIRSR004692-2"/>
    </source>
</evidence>
<feature type="binding site" evidence="5">
    <location>
        <position position="72"/>
    </location>
    <ligand>
        <name>Zn(2+)</name>
        <dbReference type="ChEBI" id="CHEBI:29105"/>
    </ligand>
</feature>
<dbReference type="Gene3D" id="3.10.580.10">
    <property type="entry name" value="CBS-domain"/>
    <property type="match status" value="1"/>
</dbReference>
<feature type="domain" description="CBS" evidence="8">
    <location>
        <begin position="265"/>
        <end position="318"/>
    </location>
</feature>
<dbReference type="SMART" id="SM00116">
    <property type="entry name" value="CBS"/>
    <property type="match status" value="2"/>
</dbReference>
<dbReference type="RefSeq" id="WP_066340486.1">
    <property type="nucleotide sequence ID" value="NZ_CP016503.1"/>
</dbReference>